<dbReference type="PANTHER" id="PTHR47354:SF1">
    <property type="entry name" value="CARNITINE MONOOXYGENASE REDUCTASE SUBUNIT"/>
    <property type="match status" value="1"/>
</dbReference>
<dbReference type="SUPFAM" id="SSF54292">
    <property type="entry name" value="2Fe-2S ferredoxin-like"/>
    <property type="match status" value="1"/>
</dbReference>
<dbReference type="PROSITE" id="PS00197">
    <property type="entry name" value="2FE2S_FER_1"/>
    <property type="match status" value="1"/>
</dbReference>
<dbReference type="PANTHER" id="PTHR47354">
    <property type="entry name" value="NADH OXIDOREDUCTASE HCR"/>
    <property type="match status" value="1"/>
</dbReference>
<accession>A0ABP7XD06</accession>
<evidence type="ECO:0000259" key="8">
    <source>
        <dbReference type="PROSITE" id="PS51085"/>
    </source>
</evidence>
<feature type="domain" description="2Fe-2S ferredoxin-type" evidence="8">
    <location>
        <begin position="232"/>
        <end position="317"/>
    </location>
</feature>
<keyword evidence="7" id="KW-0411">Iron-sulfur</keyword>
<evidence type="ECO:0000256" key="7">
    <source>
        <dbReference type="ARBA" id="ARBA00023014"/>
    </source>
</evidence>
<comment type="caution">
    <text evidence="10">The sequence shown here is derived from an EMBL/GenBank/DDBJ whole genome shotgun (WGS) entry which is preliminary data.</text>
</comment>
<feature type="domain" description="FAD-binding FR-type" evidence="9">
    <location>
        <begin position="4"/>
        <end position="107"/>
    </location>
</feature>
<keyword evidence="5" id="KW-0560">Oxidoreductase</keyword>
<dbReference type="InterPro" id="IPR017938">
    <property type="entry name" value="Riboflavin_synthase-like_b-brl"/>
</dbReference>
<evidence type="ECO:0000313" key="11">
    <source>
        <dbReference type="Proteomes" id="UP001501495"/>
    </source>
</evidence>
<evidence type="ECO:0000313" key="10">
    <source>
        <dbReference type="EMBL" id="GAA4112010.1"/>
    </source>
</evidence>
<evidence type="ECO:0000256" key="6">
    <source>
        <dbReference type="ARBA" id="ARBA00023004"/>
    </source>
</evidence>
<dbReference type="CDD" id="cd06185">
    <property type="entry name" value="PDR_like"/>
    <property type="match status" value="1"/>
</dbReference>
<gene>
    <name evidence="10" type="ORF">GCM10022215_08140</name>
</gene>
<dbReference type="InterPro" id="IPR050415">
    <property type="entry name" value="MRET"/>
</dbReference>
<evidence type="ECO:0000259" key="9">
    <source>
        <dbReference type="PROSITE" id="PS51384"/>
    </source>
</evidence>
<evidence type="ECO:0000256" key="3">
    <source>
        <dbReference type="ARBA" id="ARBA00022714"/>
    </source>
</evidence>
<evidence type="ECO:0000256" key="5">
    <source>
        <dbReference type="ARBA" id="ARBA00023002"/>
    </source>
</evidence>
<dbReference type="Gene3D" id="3.10.20.30">
    <property type="match status" value="1"/>
</dbReference>
<dbReference type="PRINTS" id="PR00409">
    <property type="entry name" value="PHDIOXRDTASE"/>
</dbReference>
<dbReference type="Gene3D" id="3.40.50.80">
    <property type="entry name" value="Nucleotide-binding domain of ferredoxin-NADP reductase (FNR) module"/>
    <property type="match status" value="1"/>
</dbReference>
<keyword evidence="4" id="KW-0479">Metal-binding</keyword>
<reference evidence="11" key="1">
    <citation type="journal article" date="2019" name="Int. J. Syst. Evol. Microbiol.">
        <title>The Global Catalogue of Microorganisms (GCM) 10K type strain sequencing project: providing services to taxonomists for standard genome sequencing and annotation.</title>
        <authorList>
            <consortium name="The Broad Institute Genomics Platform"/>
            <consortium name="The Broad Institute Genome Sequencing Center for Infectious Disease"/>
            <person name="Wu L."/>
            <person name="Ma J."/>
        </authorList>
    </citation>
    <scope>NUCLEOTIDE SEQUENCE [LARGE SCALE GENOMIC DNA]</scope>
    <source>
        <strain evidence="11">JCM 16703</strain>
    </source>
</reference>
<dbReference type="InterPro" id="IPR036010">
    <property type="entry name" value="2Fe-2S_ferredoxin-like_sf"/>
</dbReference>
<dbReference type="PROSITE" id="PS51384">
    <property type="entry name" value="FAD_FR"/>
    <property type="match status" value="1"/>
</dbReference>
<dbReference type="Gene3D" id="2.40.30.10">
    <property type="entry name" value="Translation factors"/>
    <property type="match status" value="1"/>
</dbReference>
<dbReference type="RefSeq" id="WP_344731951.1">
    <property type="nucleotide sequence ID" value="NZ_BAAAZH010000006.1"/>
</dbReference>
<comment type="cofactor">
    <cofactor evidence="1">
        <name>FAD</name>
        <dbReference type="ChEBI" id="CHEBI:57692"/>
    </cofactor>
</comment>
<dbReference type="InterPro" id="IPR001041">
    <property type="entry name" value="2Fe-2S_ferredoxin-type"/>
</dbReference>
<dbReference type="InterPro" id="IPR006058">
    <property type="entry name" value="2Fe2S_fd_BS"/>
</dbReference>
<dbReference type="EMBL" id="BAAAZH010000006">
    <property type="protein sequence ID" value="GAA4112010.1"/>
    <property type="molecule type" value="Genomic_DNA"/>
</dbReference>
<keyword evidence="6" id="KW-0408">Iron</keyword>
<proteinExistence type="predicted"/>
<dbReference type="InterPro" id="IPR012675">
    <property type="entry name" value="Beta-grasp_dom_sf"/>
</dbReference>
<evidence type="ECO:0000256" key="4">
    <source>
        <dbReference type="ARBA" id="ARBA00022723"/>
    </source>
</evidence>
<dbReference type="PROSITE" id="PS51085">
    <property type="entry name" value="2FE2S_FER_2"/>
    <property type="match status" value="1"/>
</dbReference>
<dbReference type="CDD" id="cd00207">
    <property type="entry name" value="fer2"/>
    <property type="match status" value="1"/>
</dbReference>
<evidence type="ECO:0000256" key="2">
    <source>
        <dbReference type="ARBA" id="ARBA00022630"/>
    </source>
</evidence>
<keyword evidence="11" id="KW-1185">Reference proteome</keyword>
<protein>
    <submittedName>
        <fullName evidence="10">PDR/VanB family oxidoreductase</fullName>
    </submittedName>
</protein>
<dbReference type="InterPro" id="IPR017927">
    <property type="entry name" value="FAD-bd_FR_type"/>
</dbReference>
<dbReference type="Pfam" id="PF00111">
    <property type="entry name" value="Fer2"/>
    <property type="match status" value="1"/>
</dbReference>
<dbReference type="InterPro" id="IPR039261">
    <property type="entry name" value="FNR_nucleotide-bd"/>
</dbReference>
<evidence type="ECO:0000256" key="1">
    <source>
        <dbReference type="ARBA" id="ARBA00001974"/>
    </source>
</evidence>
<keyword evidence="3" id="KW-0001">2Fe-2S</keyword>
<dbReference type="SUPFAM" id="SSF52343">
    <property type="entry name" value="Ferredoxin reductase-like, C-terminal NADP-linked domain"/>
    <property type="match status" value="1"/>
</dbReference>
<organism evidence="10 11">
    <name type="scientific">Nocardioides fonticola</name>
    <dbReference type="NCBI Taxonomy" id="450363"/>
    <lineage>
        <taxon>Bacteria</taxon>
        <taxon>Bacillati</taxon>
        <taxon>Actinomycetota</taxon>
        <taxon>Actinomycetes</taxon>
        <taxon>Propionibacteriales</taxon>
        <taxon>Nocardioidaceae</taxon>
        <taxon>Nocardioides</taxon>
    </lineage>
</organism>
<dbReference type="Proteomes" id="UP001501495">
    <property type="component" value="Unassembled WGS sequence"/>
</dbReference>
<name>A0ABP7XD06_9ACTN</name>
<dbReference type="SUPFAM" id="SSF63380">
    <property type="entry name" value="Riboflavin synthase domain-like"/>
    <property type="match status" value="1"/>
</dbReference>
<sequence>MNSPQPDRTLVVAARTEVGPVVVLELADPDGVPLPAPEPGAHLDLLLPDGVVRQYSLCGSPAVAPGRWRLAVLHEPEGRGGSAAVHARLVEGERVGIAGPRNHFGFEPGEAPLLLIAGGIGVTPLVPMATAARAAGLDYRLHVAGHADRLPFVEELDAEHGERVVWHRSGVEGRPDVDALLAAAAPGTAVYCCGPAGLLDAVEAAAARHGLALHTERFVPEQQGAVLWDGDFEVEFTLSGVTATVPPDRSILEVAEENGIFVLSSCQEGTCGTCETPVIDGVVDHRDSILTPAERERGDVMYVCVSRAACPRLVVEL</sequence>
<keyword evidence="2" id="KW-0285">Flavoprotein</keyword>